<dbReference type="STRING" id="698757.Pogu_1804"/>
<evidence type="ECO:0000259" key="3">
    <source>
        <dbReference type="PROSITE" id="PS51462"/>
    </source>
</evidence>
<dbReference type="PANTHER" id="PTHR11839:SF18">
    <property type="entry name" value="NUDIX HYDROLASE DOMAIN-CONTAINING PROTEIN"/>
    <property type="match status" value="1"/>
</dbReference>
<keyword evidence="2" id="KW-0378">Hydrolase</keyword>
<dbReference type="eggNOG" id="arCOG01073">
    <property type="taxonomic scope" value="Archaea"/>
</dbReference>
<dbReference type="PRINTS" id="PR00502">
    <property type="entry name" value="NUDIXFAMILY"/>
</dbReference>
<dbReference type="HOGENOM" id="CLU_062658_5_1_2"/>
<dbReference type="EMBL" id="CP003316">
    <property type="protein sequence ID" value="AFA39831.1"/>
    <property type="molecule type" value="Genomic_DNA"/>
</dbReference>
<keyword evidence="5" id="KW-1185">Reference proteome</keyword>
<evidence type="ECO:0000313" key="5">
    <source>
        <dbReference type="Proteomes" id="UP000009062"/>
    </source>
</evidence>
<dbReference type="CDD" id="cd03424">
    <property type="entry name" value="NUDIX_ADPRase_Nudt5_UGPPase_Nudt14"/>
    <property type="match status" value="1"/>
</dbReference>
<evidence type="ECO:0000256" key="2">
    <source>
        <dbReference type="ARBA" id="ARBA00022801"/>
    </source>
</evidence>
<dbReference type="InterPro" id="IPR020084">
    <property type="entry name" value="NUDIX_hydrolase_CS"/>
</dbReference>
<organism evidence="4 5">
    <name type="scientific">Pyrobaculum oguniense (strain DSM 13380 / JCM 10595 / TE7)</name>
    <dbReference type="NCBI Taxonomy" id="698757"/>
    <lineage>
        <taxon>Archaea</taxon>
        <taxon>Thermoproteota</taxon>
        <taxon>Thermoprotei</taxon>
        <taxon>Thermoproteales</taxon>
        <taxon>Thermoproteaceae</taxon>
        <taxon>Pyrobaculum</taxon>
    </lineage>
</organism>
<name>H6Q9G3_PYROT</name>
<dbReference type="AlphaFoldDB" id="H6Q9G3"/>
<gene>
    <name evidence="4" type="ordered locus">Pogu_1804</name>
</gene>
<evidence type="ECO:0000313" key="4">
    <source>
        <dbReference type="EMBL" id="AFA39831.1"/>
    </source>
</evidence>
<dbReference type="SUPFAM" id="SSF55811">
    <property type="entry name" value="Nudix"/>
    <property type="match status" value="1"/>
</dbReference>
<dbReference type="InterPro" id="IPR015797">
    <property type="entry name" value="NUDIX_hydrolase-like_dom_sf"/>
</dbReference>
<dbReference type="Proteomes" id="UP000009062">
    <property type="component" value="Chromosome"/>
</dbReference>
<dbReference type="Gene3D" id="3.90.79.10">
    <property type="entry name" value="Nucleoside Triphosphate Pyrophosphohydrolase"/>
    <property type="match status" value="1"/>
</dbReference>
<proteinExistence type="predicted"/>
<protein>
    <submittedName>
        <fullName evidence="4">ADP-ribose pyrophosphatase</fullName>
    </submittedName>
</protein>
<dbReference type="GO" id="GO:0006753">
    <property type="term" value="P:nucleoside phosphate metabolic process"/>
    <property type="evidence" value="ECO:0007669"/>
    <property type="project" value="TreeGrafter"/>
</dbReference>
<dbReference type="InterPro" id="IPR020476">
    <property type="entry name" value="Nudix_hydrolase"/>
</dbReference>
<dbReference type="PROSITE" id="PS51462">
    <property type="entry name" value="NUDIX"/>
    <property type="match status" value="1"/>
</dbReference>
<dbReference type="GO" id="GO:0016462">
    <property type="term" value="F:pyrophosphatase activity"/>
    <property type="evidence" value="ECO:0007669"/>
    <property type="project" value="UniProtKB-ARBA"/>
</dbReference>
<dbReference type="PROSITE" id="PS00893">
    <property type="entry name" value="NUDIX_BOX"/>
    <property type="match status" value="1"/>
</dbReference>
<dbReference type="KEGG" id="pog:Pogu_1804"/>
<dbReference type="GO" id="GO:0019693">
    <property type="term" value="P:ribose phosphate metabolic process"/>
    <property type="evidence" value="ECO:0007669"/>
    <property type="project" value="TreeGrafter"/>
</dbReference>
<feature type="domain" description="Nudix hydrolase" evidence="3">
    <location>
        <begin position="32"/>
        <end position="159"/>
    </location>
</feature>
<sequence length="175" mass="19359">MMEVKYRGKRITVEGGPVRLPNGLETTAERVVFPPVVTVLALHDGDVLFVRQYRPALGRYTLELPSGVVADGETPEDAAARELEEETGFKPTSLELLFKGIVSPGYSTEVAHIFLARDTIPGRISPEPYEVIEVVKIPLSEACEKAHKMEIEDLRATAALALYCAKLNKIDFDNY</sequence>
<dbReference type="InterPro" id="IPR000086">
    <property type="entry name" value="NUDIX_hydrolase_dom"/>
</dbReference>
<comment type="cofactor">
    <cofactor evidence="1">
        <name>Mg(2+)</name>
        <dbReference type="ChEBI" id="CHEBI:18420"/>
    </cofactor>
</comment>
<dbReference type="PANTHER" id="PTHR11839">
    <property type="entry name" value="UDP/ADP-SUGAR PYROPHOSPHATASE"/>
    <property type="match status" value="1"/>
</dbReference>
<accession>H6Q9G3</accession>
<dbReference type="Pfam" id="PF00293">
    <property type="entry name" value="NUDIX"/>
    <property type="match status" value="1"/>
</dbReference>
<evidence type="ECO:0000256" key="1">
    <source>
        <dbReference type="ARBA" id="ARBA00001946"/>
    </source>
</evidence>
<reference evidence="4 5" key="1">
    <citation type="journal article" date="2012" name="Stand. Genomic Sci.">
        <title>Complete genome sequence of Pyrobaculum oguniense.</title>
        <authorList>
            <person name="Bernick D.L."/>
            <person name="Karplus K."/>
            <person name="Lui L.M."/>
            <person name="Coker J.K."/>
            <person name="Murphy J.N."/>
            <person name="Chan P.P."/>
            <person name="Cozen A.E."/>
            <person name="Lowe T.M."/>
        </authorList>
    </citation>
    <scope>NUCLEOTIDE SEQUENCE [LARGE SCALE GENOMIC DNA]</scope>
    <source>
        <strain evidence="4 5">TE7</strain>
    </source>
</reference>